<dbReference type="InterPro" id="IPR011037">
    <property type="entry name" value="Pyrv_Knase-like_insert_dom_sf"/>
</dbReference>
<evidence type="ECO:0000313" key="2">
    <source>
        <dbReference type="EMBL" id="MBI5167989.1"/>
    </source>
</evidence>
<dbReference type="EMBL" id="JACRIW010000007">
    <property type="protein sequence ID" value="MBI5167989.1"/>
    <property type="molecule type" value="Genomic_DNA"/>
</dbReference>
<dbReference type="GO" id="GO:0003824">
    <property type="term" value="F:catalytic activity"/>
    <property type="evidence" value="ECO:0007669"/>
    <property type="project" value="InterPro"/>
</dbReference>
<feature type="domain" description="MOSC" evidence="1">
    <location>
        <begin position="37"/>
        <end position="173"/>
    </location>
</feature>
<dbReference type="Proteomes" id="UP000696931">
    <property type="component" value="Unassembled WGS sequence"/>
</dbReference>
<dbReference type="InterPro" id="IPR005163">
    <property type="entry name" value="Tri_helical_YiiM-like"/>
</dbReference>
<dbReference type="PANTHER" id="PTHR30212:SF2">
    <property type="entry name" value="PROTEIN YIIM"/>
    <property type="match status" value="1"/>
</dbReference>
<dbReference type="GO" id="GO:0030170">
    <property type="term" value="F:pyridoxal phosphate binding"/>
    <property type="evidence" value="ECO:0007669"/>
    <property type="project" value="InterPro"/>
</dbReference>
<sequence>MDEARIVSVRAGRVRMHPMPEWDRGTAPTWRSAYGKDEVAGPVFVGALGLDGDEQAHLDAHGGPQMAVLAYAYAHYAHWREMPGLERMGPGGFAENLTVDGPFDEHSVCIGDVIEAGGVVFEVSSPRGPCAAISRWWNEPSMVKRATETARIGWYHRVKLEGLIEAGDTYRLVEHPQPEWTIARVFRARVHSGRDAGELRALTTLPGLSPEWHGHFARLLERA</sequence>
<dbReference type="AlphaFoldDB" id="A0A933S960"/>
<organism evidence="2 3">
    <name type="scientific">Eiseniibacteriota bacterium</name>
    <dbReference type="NCBI Taxonomy" id="2212470"/>
    <lineage>
        <taxon>Bacteria</taxon>
        <taxon>Candidatus Eiseniibacteriota</taxon>
    </lineage>
</organism>
<dbReference type="Gene3D" id="2.40.33.20">
    <property type="entry name" value="PK beta-barrel domain-like"/>
    <property type="match status" value="1"/>
</dbReference>
<dbReference type="Pfam" id="PF03475">
    <property type="entry name" value="YiiM_3-alpha"/>
    <property type="match status" value="1"/>
</dbReference>
<reference evidence="2" key="1">
    <citation type="submission" date="2020-07" db="EMBL/GenBank/DDBJ databases">
        <title>Huge and variable diversity of episymbiotic CPR bacteria and DPANN archaea in groundwater ecosystems.</title>
        <authorList>
            <person name="He C.Y."/>
            <person name="Keren R."/>
            <person name="Whittaker M."/>
            <person name="Farag I.F."/>
            <person name="Doudna J."/>
            <person name="Cate J.H.D."/>
            <person name="Banfield J.F."/>
        </authorList>
    </citation>
    <scope>NUCLEOTIDE SEQUENCE</scope>
    <source>
        <strain evidence="2">NC_groundwater_1813_Pr3_B-0.1um_71_17</strain>
    </source>
</reference>
<evidence type="ECO:0000259" key="1">
    <source>
        <dbReference type="PROSITE" id="PS51340"/>
    </source>
</evidence>
<evidence type="ECO:0000313" key="3">
    <source>
        <dbReference type="Proteomes" id="UP000696931"/>
    </source>
</evidence>
<dbReference type="Pfam" id="PF03473">
    <property type="entry name" value="MOSC"/>
    <property type="match status" value="1"/>
</dbReference>
<dbReference type="SUPFAM" id="SSF50800">
    <property type="entry name" value="PK beta-barrel domain-like"/>
    <property type="match status" value="1"/>
</dbReference>
<gene>
    <name evidence="2" type="ORF">HZA61_00735</name>
</gene>
<comment type="caution">
    <text evidence="2">The sequence shown here is derived from an EMBL/GenBank/DDBJ whole genome shotgun (WGS) entry which is preliminary data.</text>
</comment>
<dbReference type="PROSITE" id="PS51340">
    <property type="entry name" value="MOSC"/>
    <property type="match status" value="1"/>
</dbReference>
<dbReference type="GO" id="GO:0030151">
    <property type="term" value="F:molybdenum ion binding"/>
    <property type="evidence" value="ECO:0007669"/>
    <property type="project" value="InterPro"/>
</dbReference>
<protein>
    <submittedName>
        <fullName evidence="2">MOSC domain-containing protein</fullName>
    </submittedName>
</protein>
<proteinExistence type="predicted"/>
<accession>A0A933S960</accession>
<dbReference type="InterPro" id="IPR052353">
    <property type="entry name" value="Benzoxazolinone_Detox_Enz"/>
</dbReference>
<dbReference type="InterPro" id="IPR005302">
    <property type="entry name" value="MoCF_Sase_C"/>
</dbReference>
<name>A0A933S960_UNCEI</name>
<dbReference type="PANTHER" id="PTHR30212">
    <property type="entry name" value="PROTEIN YIIM"/>
    <property type="match status" value="1"/>
</dbReference>